<dbReference type="EMBL" id="JADBJN010000002">
    <property type="protein sequence ID" value="KAG5678245.1"/>
    <property type="molecule type" value="Genomic_DNA"/>
</dbReference>
<proteinExistence type="predicted"/>
<dbReference type="AlphaFoldDB" id="A0A9J6C8I2"/>
<sequence length="78" mass="9071">MVKEYFKSLSNISTNSVDSGYSDDEITEDQDLGATMKIQNPDDELDLDEYTELENDIIDYCEEFWCEPIQPIVRLPQD</sequence>
<name>A0A9J6C8I2_POLVA</name>
<evidence type="ECO:0000313" key="1">
    <source>
        <dbReference type="EMBL" id="KAG5678245.1"/>
    </source>
</evidence>
<gene>
    <name evidence="1" type="ORF">PVAND_007937</name>
</gene>
<dbReference type="Proteomes" id="UP001107558">
    <property type="component" value="Chromosome 2"/>
</dbReference>
<organism evidence="1 2">
    <name type="scientific">Polypedilum vanderplanki</name>
    <name type="common">Sleeping chironomid midge</name>
    <dbReference type="NCBI Taxonomy" id="319348"/>
    <lineage>
        <taxon>Eukaryota</taxon>
        <taxon>Metazoa</taxon>
        <taxon>Ecdysozoa</taxon>
        <taxon>Arthropoda</taxon>
        <taxon>Hexapoda</taxon>
        <taxon>Insecta</taxon>
        <taxon>Pterygota</taxon>
        <taxon>Neoptera</taxon>
        <taxon>Endopterygota</taxon>
        <taxon>Diptera</taxon>
        <taxon>Nematocera</taxon>
        <taxon>Chironomoidea</taxon>
        <taxon>Chironomidae</taxon>
        <taxon>Chironominae</taxon>
        <taxon>Polypedilum</taxon>
        <taxon>Polypedilum</taxon>
    </lineage>
</organism>
<accession>A0A9J6C8I2</accession>
<protein>
    <submittedName>
        <fullName evidence="1">Uncharacterized protein</fullName>
    </submittedName>
</protein>
<evidence type="ECO:0000313" key="2">
    <source>
        <dbReference type="Proteomes" id="UP001107558"/>
    </source>
</evidence>
<comment type="caution">
    <text evidence="1">The sequence shown here is derived from an EMBL/GenBank/DDBJ whole genome shotgun (WGS) entry which is preliminary data.</text>
</comment>
<reference evidence="1" key="1">
    <citation type="submission" date="2021-03" db="EMBL/GenBank/DDBJ databases">
        <title>Chromosome level genome of the anhydrobiotic midge Polypedilum vanderplanki.</title>
        <authorList>
            <person name="Yoshida Y."/>
            <person name="Kikawada T."/>
            <person name="Gusev O."/>
        </authorList>
    </citation>
    <scope>NUCLEOTIDE SEQUENCE</scope>
    <source>
        <strain evidence="1">NIAS01</strain>
        <tissue evidence="1">Whole body or cell culture</tissue>
    </source>
</reference>
<keyword evidence="2" id="KW-1185">Reference proteome</keyword>